<evidence type="ECO:0000256" key="1">
    <source>
        <dbReference type="ARBA" id="ARBA00023002"/>
    </source>
</evidence>
<dbReference type="SUPFAM" id="SSF51197">
    <property type="entry name" value="Clavaminate synthase-like"/>
    <property type="match status" value="1"/>
</dbReference>
<dbReference type="STRING" id="4232.A0A251U7I3"/>
<sequence length="366" mass="41472">MTLEMFIYTKGRSKSLPLQVLQQIITVSNSNKNLRTIQMATGKPFREVELPQQKPQDEGVLFPAVLSPNNTTLELSAFEDAIRTHKPWLESLLLKSGAILFRGFPVISPYDFNRVVEAFGFPELPYVGGAAPRTQVVDRVYTANESPLDREIPFHHEMAYLPNPPTKLFFFCEEEPEAEGETPIVLSHVIYEKMKEKHPYFVAKMEEHGLRYTKITGDDDDPSSYTGSSWKSAYKTDDKTIAEERAAKQGIKLEWMGNAVKIISKPLPAIRFDEESRRKTWFNSLVVSYYGPATEKIGNPNTSAEVGNGDPVDDDAVKDLLKIMKEECVVIPWKKGDFLLVNNLTVLHSRRPLIKPPRRILASLCK</sequence>
<keyword evidence="5" id="KW-1185">Reference proteome</keyword>
<accession>A0A251U7I3</accession>
<dbReference type="GO" id="GO:0016491">
    <property type="term" value="F:oxidoreductase activity"/>
    <property type="evidence" value="ECO:0007669"/>
    <property type="project" value="UniProtKB-KW"/>
</dbReference>
<evidence type="ECO:0000313" key="3">
    <source>
        <dbReference type="EMBL" id="KAF5759087.1"/>
    </source>
</evidence>
<dbReference type="Gramene" id="mRNA:HanXRQr2_Chr16g0737011">
    <property type="protein sequence ID" value="mRNA:HanXRQr2_Chr16g0737011"/>
    <property type="gene ID" value="HanXRQr2_Chr16g0737011"/>
</dbReference>
<dbReference type="EMBL" id="CM007897">
    <property type="protein sequence ID" value="OTG18816.1"/>
    <property type="molecule type" value="Genomic_DNA"/>
</dbReference>
<dbReference type="InterPro" id="IPR050411">
    <property type="entry name" value="AlphaKG_dependent_hydroxylases"/>
</dbReference>
<keyword evidence="1" id="KW-0560">Oxidoreductase</keyword>
<dbReference type="Pfam" id="PF02668">
    <property type="entry name" value="TauD"/>
    <property type="match status" value="1"/>
</dbReference>
<gene>
    <name evidence="4" type="ORF">HannXRQ_Chr08g0227201</name>
    <name evidence="3" type="ORF">HanXRQr2_Chr16g0737011</name>
</gene>
<evidence type="ECO:0000259" key="2">
    <source>
        <dbReference type="Pfam" id="PF02668"/>
    </source>
</evidence>
<protein>
    <submittedName>
        <fullName evidence="3 4">TauD/TfdA-like domain-containing protein</fullName>
    </submittedName>
</protein>
<dbReference type="InParanoid" id="A0A251U7I3"/>
<name>A0A251U7I3_HELAN</name>
<dbReference type="AlphaFoldDB" id="A0A251U7I3"/>
<evidence type="ECO:0000313" key="4">
    <source>
        <dbReference type="EMBL" id="OTG18816.1"/>
    </source>
</evidence>
<proteinExistence type="predicted"/>
<evidence type="ECO:0000313" key="5">
    <source>
        <dbReference type="Proteomes" id="UP000215914"/>
    </source>
</evidence>
<dbReference type="Proteomes" id="UP000215914">
    <property type="component" value="Chromosome 8"/>
</dbReference>
<dbReference type="Gene3D" id="3.60.130.10">
    <property type="entry name" value="Clavaminate synthase-like"/>
    <property type="match status" value="1"/>
</dbReference>
<dbReference type="InterPro" id="IPR042098">
    <property type="entry name" value="TauD-like_sf"/>
</dbReference>
<dbReference type="PANTHER" id="PTHR10696">
    <property type="entry name" value="GAMMA-BUTYROBETAINE HYDROXYLASE-RELATED"/>
    <property type="match status" value="1"/>
</dbReference>
<dbReference type="PANTHER" id="PTHR10696:SF45">
    <property type="entry name" value="TAUD_TFDA-LIKE DOMAIN-CONTAINING PROTEIN-RELATED"/>
    <property type="match status" value="1"/>
</dbReference>
<reference evidence="3 5" key="1">
    <citation type="journal article" date="2017" name="Nature">
        <title>The sunflower genome provides insights into oil metabolism, flowering and Asterid evolution.</title>
        <authorList>
            <person name="Badouin H."/>
            <person name="Gouzy J."/>
            <person name="Grassa C.J."/>
            <person name="Murat F."/>
            <person name="Staton S.E."/>
            <person name="Cottret L."/>
            <person name="Lelandais-Briere C."/>
            <person name="Owens G.L."/>
            <person name="Carrere S."/>
            <person name="Mayjonade B."/>
            <person name="Legrand L."/>
            <person name="Gill N."/>
            <person name="Kane N.C."/>
            <person name="Bowers J.E."/>
            <person name="Hubner S."/>
            <person name="Bellec A."/>
            <person name="Berard A."/>
            <person name="Berges H."/>
            <person name="Blanchet N."/>
            <person name="Boniface M.C."/>
            <person name="Brunel D."/>
            <person name="Catrice O."/>
            <person name="Chaidir N."/>
            <person name="Claudel C."/>
            <person name="Donnadieu C."/>
            <person name="Faraut T."/>
            <person name="Fievet G."/>
            <person name="Helmstetter N."/>
            <person name="King M."/>
            <person name="Knapp S.J."/>
            <person name="Lai Z."/>
            <person name="Le Paslier M.C."/>
            <person name="Lippi Y."/>
            <person name="Lorenzon L."/>
            <person name="Mandel J.R."/>
            <person name="Marage G."/>
            <person name="Marchand G."/>
            <person name="Marquand E."/>
            <person name="Bret-Mestries E."/>
            <person name="Morien E."/>
            <person name="Nambeesan S."/>
            <person name="Nguyen T."/>
            <person name="Pegot-Espagnet P."/>
            <person name="Pouilly N."/>
            <person name="Raftis F."/>
            <person name="Sallet E."/>
            <person name="Schiex T."/>
            <person name="Thomas J."/>
            <person name="Vandecasteele C."/>
            <person name="Vares D."/>
            <person name="Vear F."/>
            <person name="Vautrin S."/>
            <person name="Crespi M."/>
            <person name="Mangin B."/>
            <person name="Burke J.M."/>
            <person name="Salse J."/>
            <person name="Munos S."/>
            <person name="Vincourt P."/>
            <person name="Rieseberg L.H."/>
            <person name="Langlade N.B."/>
        </authorList>
    </citation>
    <scope>NUCLEOTIDE SEQUENCE [LARGE SCALE GENOMIC DNA]</scope>
    <source>
        <strain evidence="5">cv. SF193</strain>
        <tissue evidence="3">Leaves</tissue>
    </source>
</reference>
<reference evidence="3" key="3">
    <citation type="submission" date="2020-06" db="EMBL/GenBank/DDBJ databases">
        <title>Helianthus annuus Genome sequencing and assembly Release 2.</title>
        <authorList>
            <person name="Gouzy J."/>
            <person name="Langlade N."/>
            <person name="Munos S."/>
        </authorList>
    </citation>
    <scope>NUCLEOTIDE SEQUENCE</scope>
    <source>
        <tissue evidence="3">Leaves</tissue>
    </source>
</reference>
<dbReference type="InterPro" id="IPR003819">
    <property type="entry name" value="TauD/TfdA-like"/>
</dbReference>
<dbReference type="FunFam" id="3.60.130.10:FF:000006">
    <property type="entry name" value="Clavaminate synthase-like protein At3g21360"/>
    <property type="match status" value="1"/>
</dbReference>
<organism evidence="4 5">
    <name type="scientific">Helianthus annuus</name>
    <name type="common">Common sunflower</name>
    <dbReference type="NCBI Taxonomy" id="4232"/>
    <lineage>
        <taxon>Eukaryota</taxon>
        <taxon>Viridiplantae</taxon>
        <taxon>Streptophyta</taxon>
        <taxon>Embryophyta</taxon>
        <taxon>Tracheophyta</taxon>
        <taxon>Spermatophyta</taxon>
        <taxon>Magnoliopsida</taxon>
        <taxon>eudicotyledons</taxon>
        <taxon>Gunneridae</taxon>
        <taxon>Pentapetalae</taxon>
        <taxon>asterids</taxon>
        <taxon>campanulids</taxon>
        <taxon>Asterales</taxon>
        <taxon>Asteraceae</taxon>
        <taxon>Asteroideae</taxon>
        <taxon>Heliantheae alliance</taxon>
        <taxon>Heliantheae</taxon>
        <taxon>Helianthus</taxon>
    </lineage>
</organism>
<dbReference type="EMBL" id="MNCJ02000331">
    <property type="protein sequence ID" value="KAF5759087.1"/>
    <property type="molecule type" value="Genomic_DNA"/>
</dbReference>
<feature type="domain" description="TauD/TfdA-like" evidence="2">
    <location>
        <begin position="72"/>
        <end position="361"/>
    </location>
</feature>
<reference evidence="4" key="2">
    <citation type="submission" date="2017-02" db="EMBL/GenBank/DDBJ databases">
        <title>Sunflower complete genome.</title>
        <authorList>
            <person name="Langlade N."/>
            <person name="Munos S."/>
        </authorList>
    </citation>
    <scope>NUCLEOTIDE SEQUENCE [LARGE SCALE GENOMIC DNA]</scope>
    <source>
        <tissue evidence="4">Leaves</tissue>
    </source>
</reference>